<dbReference type="InterPro" id="IPR027039">
    <property type="entry name" value="Crtac1"/>
</dbReference>
<dbReference type="AlphaFoldDB" id="A0A518I1T4"/>
<reference evidence="4 5" key="1">
    <citation type="submission" date="2019-03" db="EMBL/GenBank/DDBJ databases">
        <title>Deep-cultivation of Planctomycetes and their phenomic and genomic characterization uncovers novel biology.</title>
        <authorList>
            <person name="Wiegand S."/>
            <person name="Jogler M."/>
            <person name="Boedeker C."/>
            <person name="Pinto D."/>
            <person name="Vollmers J."/>
            <person name="Rivas-Marin E."/>
            <person name="Kohn T."/>
            <person name="Peeters S.H."/>
            <person name="Heuer A."/>
            <person name="Rast P."/>
            <person name="Oberbeckmann S."/>
            <person name="Bunk B."/>
            <person name="Jeske O."/>
            <person name="Meyerdierks A."/>
            <person name="Storesund J.E."/>
            <person name="Kallscheuer N."/>
            <person name="Luecker S."/>
            <person name="Lage O.M."/>
            <person name="Pohl T."/>
            <person name="Merkel B.J."/>
            <person name="Hornburger P."/>
            <person name="Mueller R.-W."/>
            <person name="Bruemmer F."/>
            <person name="Labrenz M."/>
            <person name="Spormann A.M."/>
            <person name="Op den Camp H."/>
            <person name="Overmann J."/>
            <person name="Amann R."/>
            <person name="Jetten M.S.M."/>
            <person name="Mascher T."/>
            <person name="Medema M.H."/>
            <person name="Devos D.P."/>
            <person name="Kaster A.-K."/>
            <person name="Ovreas L."/>
            <person name="Rohde M."/>
            <person name="Galperin M.Y."/>
            <person name="Jogler C."/>
        </authorList>
    </citation>
    <scope>NUCLEOTIDE SEQUENCE [LARGE SCALE GENOMIC DNA]</scope>
    <source>
        <strain evidence="4 5">Enr13</strain>
    </source>
</reference>
<keyword evidence="1" id="KW-0732">Signal</keyword>
<organism evidence="4 5">
    <name type="scientific">Stieleria neptunia</name>
    <dbReference type="NCBI Taxonomy" id="2527979"/>
    <lineage>
        <taxon>Bacteria</taxon>
        <taxon>Pseudomonadati</taxon>
        <taxon>Planctomycetota</taxon>
        <taxon>Planctomycetia</taxon>
        <taxon>Pirellulales</taxon>
        <taxon>Pirellulaceae</taxon>
        <taxon>Stieleria</taxon>
    </lineage>
</organism>
<evidence type="ECO:0000256" key="2">
    <source>
        <dbReference type="SAM" id="MobiDB-lite"/>
    </source>
</evidence>
<evidence type="ECO:0000313" key="4">
    <source>
        <dbReference type="EMBL" id="QDV47038.1"/>
    </source>
</evidence>
<dbReference type="Pfam" id="PF13517">
    <property type="entry name" value="FG-GAP_3"/>
    <property type="match status" value="1"/>
</dbReference>
<evidence type="ECO:0000256" key="1">
    <source>
        <dbReference type="ARBA" id="ARBA00022729"/>
    </source>
</evidence>
<dbReference type="PANTHER" id="PTHR16026:SF0">
    <property type="entry name" value="CARTILAGE ACIDIC PROTEIN 1"/>
    <property type="match status" value="1"/>
</dbReference>
<evidence type="ECO:0000259" key="3">
    <source>
        <dbReference type="Pfam" id="PF07593"/>
    </source>
</evidence>
<dbReference type="PANTHER" id="PTHR16026">
    <property type="entry name" value="CARTILAGE ACIDIC PROTEIN 1"/>
    <property type="match status" value="1"/>
</dbReference>
<dbReference type="SUPFAM" id="SSF48452">
    <property type="entry name" value="TPR-like"/>
    <property type="match status" value="1"/>
</dbReference>
<dbReference type="InterPro" id="IPR011519">
    <property type="entry name" value="UnbV_ASPIC"/>
</dbReference>
<name>A0A518I1T4_9BACT</name>
<dbReference type="Pfam" id="PF07593">
    <property type="entry name" value="UnbV_ASPIC"/>
    <property type="match status" value="1"/>
</dbReference>
<feature type="domain" description="ASPIC/UnbV" evidence="3">
    <location>
        <begin position="925"/>
        <end position="991"/>
    </location>
</feature>
<sequence length="1004" mass="110107">MSKFVSTDFRLVVAVLLSVAVGCGDRGSSTSTREAERENAAEIDPASPARAAESRLANLSKIRRLIAVGDEAGAMQAVQSHLLRYPDDSNAMVLASGLFNRLGQVDDAVAMLDSAAELSADDGWKWRQRAATMLSQAGRWGEAIARLEGLLQEQPELDDVRHALVAVLNQRGFRFDANEHVRRLSRTGNATLDELRGLIFPARSFTGMAEKPKVEDVEQHRVDGEMNVARAMYGEGDVRDASQVLRISRLLAQHHPAAMAFYGQLLIESQQFDAFQQWLGDVDQASHRYPAYWLALGGWAMRQRQFDLAAGQFGQAILREPGDLAATDRMAQALSAGGHLDDYERFRQRGVLIDRLMRVTRKLLTGKIDPAAIDQISKLLNESGRPIEALGWYRIALQNMGSPANGLRQLNQALAMADDETFQRNNRALVLCGVDLDRFPSDVEGVALKTVMPNATPSPAEPSTVQSHDPVFANVASQVGLEFTYYNAPQQRPRELRLFEQFGAGVACIDYDLDGNVDFYLGQASSDPPHGRGTRPNMLSRSLGDRFVDVTASAQCDDRGYTCGITAGDWNQDGFPDLVIANLMGNTLLINRGDGTFVPHAGDSVWDEPLYTTSLAIGDVSGDHLPDLVEVNYVDDASVFDPIKYKADGTPVRLPAPLDFRPSRDRLFLSAGDGTMAGQWIDESGQVEPGTGLGVILTDLDGAPGNEILIVNDHLANHLWQRGVADVGRSNVWHDTAAAKGLAFGARGTPLGCMGVAVGDFDQNGRPDLHVTNFEREWNNQFMQDQSGFFDDLVVAFGLDQPTFKMLGFGVQAFDYDNNTKDDLVIGNGHIDDYSAEGRAFEMPTLVFALDQSRFVFKDVGGDPAYWNAGHLSRALASCDWNNDGRIDFVVTDLIEPLALLENRTQAPHHWVQLQLVGTTAERDAIGATVTVSIGDQTLTRVVQSGDGYMCRNQAIVSFGLGEHEAVKRLEIRWPDGEVQRFANLAADRRLIIVQSQDDAFELD</sequence>
<accession>A0A518I1T4</accession>
<dbReference type="Gene3D" id="1.25.40.10">
    <property type="entry name" value="Tetratricopeptide repeat domain"/>
    <property type="match status" value="2"/>
</dbReference>
<dbReference type="Gene3D" id="2.130.10.130">
    <property type="entry name" value="Integrin alpha, N-terminal"/>
    <property type="match status" value="2"/>
</dbReference>
<dbReference type="SUPFAM" id="SSF69318">
    <property type="entry name" value="Integrin alpha N-terminal domain"/>
    <property type="match status" value="1"/>
</dbReference>
<dbReference type="PROSITE" id="PS51257">
    <property type="entry name" value="PROKAR_LIPOPROTEIN"/>
    <property type="match status" value="1"/>
</dbReference>
<dbReference type="EMBL" id="CP037423">
    <property type="protein sequence ID" value="QDV47038.1"/>
    <property type="molecule type" value="Genomic_DNA"/>
</dbReference>
<dbReference type="KEGG" id="snep:Enr13x_69470"/>
<gene>
    <name evidence="4" type="ORF">Enr13x_69470</name>
</gene>
<dbReference type="InterPro" id="IPR013517">
    <property type="entry name" value="FG-GAP"/>
</dbReference>
<keyword evidence="5" id="KW-1185">Reference proteome</keyword>
<feature type="region of interest" description="Disordered" evidence="2">
    <location>
        <begin position="24"/>
        <end position="47"/>
    </location>
</feature>
<dbReference type="InterPro" id="IPR028994">
    <property type="entry name" value="Integrin_alpha_N"/>
</dbReference>
<dbReference type="Proteomes" id="UP000319004">
    <property type="component" value="Chromosome"/>
</dbReference>
<proteinExistence type="predicted"/>
<protein>
    <submittedName>
        <fullName evidence="4">ASPIC and UnbV</fullName>
    </submittedName>
</protein>
<evidence type="ECO:0000313" key="5">
    <source>
        <dbReference type="Proteomes" id="UP000319004"/>
    </source>
</evidence>
<dbReference type="RefSeq" id="WP_197455530.1">
    <property type="nucleotide sequence ID" value="NZ_CP037423.1"/>
</dbReference>
<dbReference type="InterPro" id="IPR011990">
    <property type="entry name" value="TPR-like_helical_dom_sf"/>
</dbReference>